<keyword evidence="2" id="KW-1185">Reference proteome</keyword>
<accession>A0A7J8TJ25</accession>
<dbReference type="AlphaFoldDB" id="A0A7J8TJ25"/>
<organism evidence="1 2">
    <name type="scientific">Gossypium davidsonii</name>
    <name type="common">Davidson's cotton</name>
    <name type="synonym">Gossypium klotzschianum subsp. davidsonii</name>
    <dbReference type="NCBI Taxonomy" id="34287"/>
    <lineage>
        <taxon>Eukaryota</taxon>
        <taxon>Viridiplantae</taxon>
        <taxon>Streptophyta</taxon>
        <taxon>Embryophyta</taxon>
        <taxon>Tracheophyta</taxon>
        <taxon>Spermatophyta</taxon>
        <taxon>Magnoliopsida</taxon>
        <taxon>eudicotyledons</taxon>
        <taxon>Gunneridae</taxon>
        <taxon>Pentapetalae</taxon>
        <taxon>rosids</taxon>
        <taxon>malvids</taxon>
        <taxon>Malvales</taxon>
        <taxon>Malvaceae</taxon>
        <taxon>Malvoideae</taxon>
        <taxon>Gossypium</taxon>
    </lineage>
</organism>
<dbReference type="EMBL" id="JABFAC010250188">
    <property type="protein sequence ID" value="MBA0638226.1"/>
    <property type="molecule type" value="Genomic_DNA"/>
</dbReference>
<evidence type="ECO:0000313" key="1">
    <source>
        <dbReference type="EMBL" id="MBA0638226.1"/>
    </source>
</evidence>
<dbReference type="Proteomes" id="UP000593561">
    <property type="component" value="Unassembled WGS sequence"/>
</dbReference>
<comment type="caution">
    <text evidence="1">The sequence shown here is derived from an EMBL/GenBank/DDBJ whole genome shotgun (WGS) entry which is preliminary data.</text>
</comment>
<proteinExistence type="predicted"/>
<protein>
    <submittedName>
        <fullName evidence="1">Uncharacterized protein</fullName>
    </submittedName>
</protein>
<sequence length="43" mass="4915">MNARELVMVDLSDVRSFYLHGSIVTFGRLIRFHIGSSPKTILH</sequence>
<name>A0A7J8TJ25_GOSDV</name>
<gene>
    <name evidence="1" type="ORF">Godav_005447</name>
</gene>
<evidence type="ECO:0000313" key="2">
    <source>
        <dbReference type="Proteomes" id="UP000593561"/>
    </source>
</evidence>
<reference evidence="1 2" key="1">
    <citation type="journal article" date="2019" name="Genome Biol. Evol.">
        <title>Insights into the evolution of the New World diploid cottons (Gossypium, subgenus Houzingenia) based on genome sequencing.</title>
        <authorList>
            <person name="Grover C.E."/>
            <person name="Arick M.A. 2nd"/>
            <person name="Thrash A."/>
            <person name="Conover J.L."/>
            <person name="Sanders W.S."/>
            <person name="Peterson D.G."/>
            <person name="Frelichowski J.E."/>
            <person name="Scheffler J.A."/>
            <person name="Scheffler B.E."/>
            <person name="Wendel J.F."/>
        </authorList>
    </citation>
    <scope>NUCLEOTIDE SEQUENCE [LARGE SCALE GENOMIC DNA]</scope>
    <source>
        <strain evidence="1">27</strain>
        <tissue evidence="1">Leaf</tissue>
    </source>
</reference>